<evidence type="ECO:0000313" key="3">
    <source>
        <dbReference type="Proteomes" id="UP000031512"/>
    </source>
</evidence>
<dbReference type="eggNOG" id="KOG0412">
    <property type="taxonomic scope" value="Eukaryota"/>
</dbReference>
<dbReference type="EMBL" id="ACOU01000007">
    <property type="protein sequence ID" value="EKX72067.1"/>
    <property type="molecule type" value="Genomic_DNA"/>
</dbReference>
<dbReference type="PANTHER" id="PTHR24016">
    <property type="entry name" value="CONSERVED OLIGOMERIC GOLGI COMPLEX SUBUNIT 4"/>
    <property type="match status" value="1"/>
</dbReference>
<sequence length="714" mass="79962">MSNTRALRLAYDHLCEAEDKILRELKELEGVAHTHLKSTQETFSSSPLVDVQVNIDGKLDEIASFGDKLKVAANESNGALRNLRCGIKIIETVTALYNSASKILASFKDGPSDEDVRSYINSVELAKANGHWDNVYMVISRGHIGDVVSSLRKLTLETLRSKAAVPDSKLLTKFAVALGIEKEAYQAHLTSAKSDTATKSSKLYSGTTLKNECSTLARVVHNAEKMLLEQASIVREELGSVYYIEFCREIHSDTSREAVAILTEFIKTNFGEDFNLEQILTTIEPDETKDEKLLDTMAGLSSLWNEFEAALKESTSPVYAKLLVTLGNVSDEFSNDGLVQLSPATKLIQSILAIYVKLEHSFATKSVENAIAIEDAIDFTPEYADSASTSTIVDDTFFILQKSQHRAIGTGDIQAACAILNQVSSIISSELKEALFRNLLESQSIYEIWVQDIESMSSDSWYTVLEDHFKRSKINTPETISSKYSFTHCLSNIEESLNLLIKFKKEVCECFNVAFLNDGKDTNLVVENTVQALDLVKGELEQLQNDACNCALNILKENMTEPLNVFSRIDFDINEETYTEYQDDEPFLSELVTVLHATFTHIERYYSPQIGSKCINNLIERICKYLETTTLNKKFSIYGAVYFDETIRSLMSTCSSHDQKIRKRFANLLQISDVLNVSSIDEVQVFKDSGDYSIDVDKYVSLRVDLATDDEESM</sequence>
<dbReference type="GeneID" id="15804122"/>
<dbReference type="RefSeq" id="XP_004831519.1">
    <property type="nucleotide sequence ID" value="XM_004831462.1"/>
</dbReference>
<dbReference type="PANTHER" id="PTHR24016:SF0">
    <property type="entry name" value="CONSERVED OLIGOMERIC GOLGI COMPLEX SUBUNIT 4"/>
    <property type="match status" value="1"/>
</dbReference>
<comment type="caution">
    <text evidence="2">The sequence shown here is derived from an EMBL/GenBank/DDBJ whole genome shotgun (WGS) entry which is preliminary data.</text>
</comment>
<dbReference type="Pfam" id="PF20662">
    <property type="entry name" value="COG4_C"/>
    <property type="match status" value="1"/>
</dbReference>
<dbReference type="Pfam" id="PF08318">
    <property type="entry name" value="COG4_m"/>
    <property type="match status" value="1"/>
</dbReference>
<dbReference type="VEuPathDB" id="PiroplasmaDB:BEWA_045310"/>
<proteinExistence type="predicted"/>
<dbReference type="Proteomes" id="UP000031512">
    <property type="component" value="Unassembled WGS sequence"/>
</dbReference>
<reference evidence="2 3" key="1">
    <citation type="journal article" date="2012" name="BMC Genomics">
        <title>Comparative genomic analysis and phylogenetic position of Theileria equi.</title>
        <authorList>
            <person name="Kappmeyer L.S."/>
            <person name="Thiagarajan M."/>
            <person name="Herndon D.R."/>
            <person name="Ramsay J.D."/>
            <person name="Caler E."/>
            <person name="Djikeng A."/>
            <person name="Gillespie J.J."/>
            <person name="Lau A.O."/>
            <person name="Roalson E.H."/>
            <person name="Silva J.C."/>
            <person name="Silva M.G."/>
            <person name="Suarez C.E."/>
            <person name="Ueti M.W."/>
            <person name="Nene V.M."/>
            <person name="Mealey R.H."/>
            <person name="Knowles D.P."/>
            <person name="Brayton K.A."/>
        </authorList>
    </citation>
    <scope>NUCLEOTIDE SEQUENCE [LARGE SCALE GENOMIC DNA]</scope>
    <source>
        <strain evidence="2 3">WA</strain>
    </source>
</reference>
<dbReference type="Gene3D" id="1.20.58.1970">
    <property type="match status" value="1"/>
</dbReference>
<name>L1L9H7_THEEQ</name>
<evidence type="ECO:0000313" key="2">
    <source>
        <dbReference type="EMBL" id="EKX72067.1"/>
    </source>
</evidence>
<dbReference type="OrthoDB" id="47059at2759"/>
<gene>
    <name evidence="2" type="ORF">BEWA_045310</name>
</gene>
<dbReference type="STRING" id="1537102.L1L9H7"/>
<protein>
    <recommendedName>
        <fullName evidence="1">COG4 transport protein middle alpha-helical bundle domain-containing protein</fullName>
    </recommendedName>
</protein>
<feature type="domain" description="COG4 transport protein middle alpha-helical bundle" evidence="1">
    <location>
        <begin position="144"/>
        <end position="440"/>
    </location>
</feature>
<dbReference type="InterPro" id="IPR013167">
    <property type="entry name" value="COG4_M"/>
</dbReference>
<dbReference type="AlphaFoldDB" id="L1L9H7"/>
<accession>L1L9H7</accession>
<dbReference type="InterPro" id="IPR048682">
    <property type="entry name" value="COG4"/>
</dbReference>
<dbReference type="SMART" id="SM00762">
    <property type="entry name" value="Cog4"/>
    <property type="match status" value="1"/>
</dbReference>
<dbReference type="KEGG" id="beq:BEWA_045310"/>
<keyword evidence="3" id="KW-1185">Reference proteome</keyword>
<organism evidence="2 3">
    <name type="scientific">Theileria equi strain WA</name>
    <dbReference type="NCBI Taxonomy" id="1537102"/>
    <lineage>
        <taxon>Eukaryota</taxon>
        <taxon>Sar</taxon>
        <taxon>Alveolata</taxon>
        <taxon>Apicomplexa</taxon>
        <taxon>Aconoidasida</taxon>
        <taxon>Piroplasmida</taxon>
        <taxon>Theileriidae</taxon>
        <taxon>Theileria</taxon>
    </lineage>
</organism>
<evidence type="ECO:0000259" key="1">
    <source>
        <dbReference type="SMART" id="SM00762"/>
    </source>
</evidence>
<dbReference type="InterPro" id="IPR048684">
    <property type="entry name" value="COG4_C"/>
</dbReference>